<dbReference type="InterPro" id="IPR055907">
    <property type="entry name" value="DUF7484"/>
</dbReference>
<accession>A0A173GDN0</accession>
<organism evidence="1 2">
    <name type="scientific">Erwinia phage vB_EamM_Simmy50</name>
    <dbReference type="NCBI Taxonomy" id="1815988"/>
    <lineage>
        <taxon>Viruses</taxon>
        <taxon>Duplodnaviria</taxon>
        <taxon>Heunggongvirae</taxon>
        <taxon>Uroviricota</taxon>
        <taxon>Caudoviricetes</taxon>
        <taxon>Chimalliviridae</taxon>
        <taxon>Agricanvirus</taxon>
        <taxon>Agricanvirus simmy50</taxon>
    </lineage>
</organism>
<dbReference type="Pfam" id="PF24302">
    <property type="entry name" value="DUF7484"/>
    <property type="match status" value="1"/>
</dbReference>
<keyword evidence="2" id="KW-1185">Reference proteome</keyword>
<gene>
    <name evidence="1" type="ORF">SIMMY50_214</name>
</gene>
<dbReference type="Proteomes" id="UP000222975">
    <property type="component" value="Segment"/>
</dbReference>
<reference evidence="2" key="1">
    <citation type="submission" date="2016-03" db="EMBL/GenBank/DDBJ databases">
        <authorList>
            <person name="Sharma R."/>
            <person name="Simister A.R."/>
            <person name="Berg J.A."/>
            <person name="Jensen G.L."/>
            <person name="Keele B.R."/>
            <person name="Ward M.E.H."/>
            <person name="Breakwell D.P."/>
            <person name="Hope S."/>
            <person name="Grose J.H."/>
        </authorList>
    </citation>
    <scope>NUCLEOTIDE SEQUENCE [LARGE SCALE GENOMIC DNA]</scope>
</reference>
<evidence type="ECO:0000313" key="1">
    <source>
        <dbReference type="EMBL" id="ANH51673.1"/>
    </source>
</evidence>
<dbReference type="EMBL" id="KU886223">
    <property type="protein sequence ID" value="ANH51673.1"/>
    <property type="molecule type" value="Genomic_DNA"/>
</dbReference>
<proteinExistence type="predicted"/>
<sequence>MSAIDHAINDVMWNFDPSLLRAAFMTNDVAYYHTGVRQVLNTSLNEAIRTKVIDAKVRRDCDVVGGVEVIIPLRDVEYVQPDNFTTVFRVPKSLTGGRVITSILSLMYGYPDALFGVPGGAGIGGYTGGMNMGCSNGAITQGMQQMLQSYSPAPEIQMTNVALIGQNMVAIYETQMITNMLTLRCIVSNDSEMTNIPVRAYTRFSQLVNYAVKAYIYQRLRIPVDQGALVGGVELGAFKDTIESYADAVDNYTDFLETRWKKTAAWSDKLRKHRSIRMSVPKR</sequence>
<protein>
    <submittedName>
        <fullName evidence="1">Uncharacterized protein</fullName>
    </submittedName>
</protein>
<name>A0A173GDN0_9CAUD</name>
<evidence type="ECO:0000313" key="2">
    <source>
        <dbReference type="Proteomes" id="UP000222975"/>
    </source>
</evidence>